<dbReference type="PANTHER" id="PTHR33639">
    <property type="entry name" value="THIOL-DISULFIDE OXIDOREDUCTASE DCC"/>
    <property type="match status" value="1"/>
</dbReference>
<keyword evidence="2" id="KW-1185">Reference proteome</keyword>
<feature type="non-terminal residue" evidence="1">
    <location>
        <position position="1"/>
    </location>
</feature>
<organism evidence="2">
    <name type="scientific">Selaginella moellendorffii</name>
    <name type="common">Spikemoss</name>
    <dbReference type="NCBI Taxonomy" id="88036"/>
    <lineage>
        <taxon>Eukaryota</taxon>
        <taxon>Viridiplantae</taxon>
        <taxon>Streptophyta</taxon>
        <taxon>Embryophyta</taxon>
        <taxon>Tracheophyta</taxon>
        <taxon>Lycopodiopsida</taxon>
        <taxon>Selaginellales</taxon>
        <taxon>Selaginellaceae</taxon>
        <taxon>Selaginella</taxon>
    </lineage>
</organism>
<proteinExistence type="predicted"/>
<evidence type="ECO:0000313" key="1">
    <source>
        <dbReference type="EMBL" id="EFJ26205.1"/>
    </source>
</evidence>
<reference evidence="1 2" key="1">
    <citation type="journal article" date="2011" name="Science">
        <title>The Selaginella genome identifies genetic changes associated with the evolution of vascular plants.</title>
        <authorList>
            <person name="Banks J.A."/>
            <person name="Nishiyama T."/>
            <person name="Hasebe M."/>
            <person name="Bowman J.L."/>
            <person name="Gribskov M."/>
            <person name="dePamphilis C."/>
            <person name="Albert V.A."/>
            <person name="Aono N."/>
            <person name="Aoyama T."/>
            <person name="Ambrose B.A."/>
            <person name="Ashton N.W."/>
            <person name="Axtell M.J."/>
            <person name="Barker E."/>
            <person name="Barker M.S."/>
            <person name="Bennetzen J.L."/>
            <person name="Bonawitz N.D."/>
            <person name="Chapple C."/>
            <person name="Cheng C."/>
            <person name="Correa L.G."/>
            <person name="Dacre M."/>
            <person name="DeBarry J."/>
            <person name="Dreyer I."/>
            <person name="Elias M."/>
            <person name="Engstrom E.M."/>
            <person name="Estelle M."/>
            <person name="Feng L."/>
            <person name="Finet C."/>
            <person name="Floyd S.K."/>
            <person name="Frommer W.B."/>
            <person name="Fujita T."/>
            <person name="Gramzow L."/>
            <person name="Gutensohn M."/>
            <person name="Harholt J."/>
            <person name="Hattori M."/>
            <person name="Heyl A."/>
            <person name="Hirai T."/>
            <person name="Hiwatashi Y."/>
            <person name="Ishikawa M."/>
            <person name="Iwata M."/>
            <person name="Karol K.G."/>
            <person name="Koehler B."/>
            <person name="Kolukisaoglu U."/>
            <person name="Kubo M."/>
            <person name="Kurata T."/>
            <person name="Lalonde S."/>
            <person name="Li K."/>
            <person name="Li Y."/>
            <person name="Litt A."/>
            <person name="Lyons E."/>
            <person name="Manning G."/>
            <person name="Maruyama T."/>
            <person name="Michael T.P."/>
            <person name="Mikami K."/>
            <person name="Miyazaki S."/>
            <person name="Morinaga S."/>
            <person name="Murata T."/>
            <person name="Mueller-Roeber B."/>
            <person name="Nelson D.R."/>
            <person name="Obara M."/>
            <person name="Oguri Y."/>
            <person name="Olmstead R.G."/>
            <person name="Onodera N."/>
            <person name="Petersen B.L."/>
            <person name="Pils B."/>
            <person name="Prigge M."/>
            <person name="Rensing S.A."/>
            <person name="Riano-Pachon D.M."/>
            <person name="Roberts A.W."/>
            <person name="Sato Y."/>
            <person name="Scheller H.V."/>
            <person name="Schulz B."/>
            <person name="Schulz C."/>
            <person name="Shakirov E.V."/>
            <person name="Shibagaki N."/>
            <person name="Shinohara N."/>
            <person name="Shippen D.E."/>
            <person name="Soerensen I."/>
            <person name="Sotooka R."/>
            <person name="Sugimoto N."/>
            <person name="Sugita M."/>
            <person name="Sumikawa N."/>
            <person name="Tanurdzic M."/>
            <person name="Theissen G."/>
            <person name="Ulvskov P."/>
            <person name="Wakazuki S."/>
            <person name="Weng J.K."/>
            <person name="Willats W.W."/>
            <person name="Wipf D."/>
            <person name="Wolf P.G."/>
            <person name="Yang L."/>
            <person name="Zimmer A.D."/>
            <person name="Zhu Q."/>
            <person name="Mitros T."/>
            <person name="Hellsten U."/>
            <person name="Loque D."/>
            <person name="Otillar R."/>
            <person name="Salamov A."/>
            <person name="Schmutz J."/>
            <person name="Shapiro H."/>
            <person name="Lindquist E."/>
            <person name="Lucas S."/>
            <person name="Rokhsar D."/>
            <person name="Grigoriev I.V."/>
        </authorList>
    </citation>
    <scope>NUCLEOTIDE SEQUENCE [LARGE SCALE GENOMIC DNA]</scope>
</reference>
<sequence length="178" mass="20090">TAPSEPRQALTNVKFTPVAPFLLIPRVIIYDGVCHLCNAGVKWVIDKDKDECISFCSVQSKAAEPYLIACGVGREDVLRRFIFVEGPARNLFLALLAAALRVASYLPFPYSALSSFLVIPAPLRDAAYDYVAKHRYRWFGRSDKCIVPSDEVLHRFVDRDELMELRENQDIDDHQSTG</sequence>
<name>D8RP64_SELML</name>
<gene>
    <name evidence="1" type="ORF">SELMODRAFT_98648</name>
</gene>
<dbReference type="Gramene" id="EFJ26205">
    <property type="protein sequence ID" value="EFJ26205"/>
    <property type="gene ID" value="SELMODRAFT_98648"/>
</dbReference>
<dbReference type="eggNOG" id="ENOG502RY65">
    <property type="taxonomic scope" value="Eukaryota"/>
</dbReference>
<dbReference type="FunCoup" id="D8RP64">
    <property type="interactions" value="8"/>
</dbReference>
<dbReference type="InParanoid" id="D8RP64"/>
<protein>
    <recommendedName>
        <fullName evidence="3">Thiol-disulfide oxidoreductase DCC</fullName>
    </recommendedName>
</protein>
<dbReference type="Pfam" id="PF04134">
    <property type="entry name" value="DCC1-like"/>
    <property type="match status" value="1"/>
</dbReference>
<dbReference type="EMBL" id="GL377585">
    <property type="protein sequence ID" value="EFJ26205.1"/>
    <property type="molecule type" value="Genomic_DNA"/>
</dbReference>
<dbReference type="KEGG" id="smo:SELMODRAFT_98648"/>
<dbReference type="InterPro" id="IPR007263">
    <property type="entry name" value="DCC1-like"/>
</dbReference>
<dbReference type="Proteomes" id="UP000001514">
    <property type="component" value="Unassembled WGS sequence"/>
</dbReference>
<dbReference type="GO" id="GO:0015035">
    <property type="term" value="F:protein-disulfide reductase activity"/>
    <property type="evidence" value="ECO:0007669"/>
    <property type="project" value="InterPro"/>
</dbReference>
<dbReference type="InterPro" id="IPR052927">
    <property type="entry name" value="DCC_oxidoreductase"/>
</dbReference>
<dbReference type="OMA" id="AKQRYEW"/>
<evidence type="ECO:0008006" key="3">
    <source>
        <dbReference type="Google" id="ProtNLM"/>
    </source>
</evidence>
<evidence type="ECO:0000313" key="2">
    <source>
        <dbReference type="Proteomes" id="UP000001514"/>
    </source>
</evidence>
<accession>D8RP64</accession>
<dbReference type="AlphaFoldDB" id="D8RP64"/>
<dbReference type="HOGENOM" id="CLU_092206_1_0_1"/>
<dbReference type="PANTHER" id="PTHR33639:SF1">
    <property type="entry name" value="T23E23.25"/>
    <property type="match status" value="1"/>
</dbReference>